<dbReference type="Proteomes" id="UP001318860">
    <property type="component" value="Unassembled WGS sequence"/>
</dbReference>
<evidence type="ECO:0000259" key="1">
    <source>
        <dbReference type="Pfam" id="PF03732"/>
    </source>
</evidence>
<evidence type="ECO:0000313" key="4">
    <source>
        <dbReference type="Proteomes" id="UP001318860"/>
    </source>
</evidence>
<dbReference type="PANTHER" id="PTHR37610:SF81">
    <property type="entry name" value="RETROTRANSPOSON COPIA-LIKE N-TERMINAL DOMAIN-CONTAINING PROTEIN"/>
    <property type="match status" value="1"/>
</dbReference>
<protein>
    <recommendedName>
        <fullName evidence="5">Retrotransposon Copia-like N-terminal domain-containing protein</fullName>
    </recommendedName>
</protein>
<keyword evidence="4" id="KW-1185">Reference proteome</keyword>
<name>A0ABR0TYH3_REHGL</name>
<sequence>MAVNAPNPADDFTLPYFLHPSDNPSAIIDYEPFTRENYVSWSRSVVVALNVKNETGFIDGSLPMPSLFSSPILHSCWQRANNLVLFWILNSISKDIRQSLLYFNSTQEVWEELKTRYVRSDCPRVFQLERSLSSISQGNNSIATYYNQFKGLWDEYISFRPIPKCSCGQCNCNIPFLMAATQQSDSIMKFLVGLYESYAPIRNQLLLTSPLPYLAKAYYLLLQEEAQRGFWIQWLC</sequence>
<dbReference type="InterPro" id="IPR029472">
    <property type="entry name" value="Copia-like_N"/>
</dbReference>
<proteinExistence type="predicted"/>
<evidence type="ECO:0008006" key="5">
    <source>
        <dbReference type="Google" id="ProtNLM"/>
    </source>
</evidence>
<dbReference type="InterPro" id="IPR005162">
    <property type="entry name" value="Retrotrans_gag_dom"/>
</dbReference>
<dbReference type="EMBL" id="JABTTQ020003506">
    <property type="protein sequence ID" value="KAK6115273.1"/>
    <property type="molecule type" value="Genomic_DNA"/>
</dbReference>
<organism evidence="3 4">
    <name type="scientific">Rehmannia glutinosa</name>
    <name type="common">Chinese foxglove</name>
    <dbReference type="NCBI Taxonomy" id="99300"/>
    <lineage>
        <taxon>Eukaryota</taxon>
        <taxon>Viridiplantae</taxon>
        <taxon>Streptophyta</taxon>
        <taxon>Embryophyta</taxon>
        <taxon>Tracheophyta</taxon>
        <taxon>Spermatophyta</taxon>
        <taxon>Magnoliopsida</taxon>
        <taxon>eudicotyledons</taxon>
        <taxon>Gunneridae</taxon>
        <taxon>Pentapetalae</taxon>
        <taxon>asterids</taxon>
        <taxon>lamiids</taxon>
        <taxon>Lamiales</taxon>
        <taxon>Orobanchaceae</taxon>
        <taxon>Rehmannieae</taxon>
        <taxon>Rehmannia</taxon>
    </lineage>
</organism>
<accession>A0ABR0TYH3</accession>
<feature type="domain" description="Retrotransposon gag" evidence="1">
    <location>
        <begin position="87"/>
        <end position="155"/>
    </location>
</feature>
<reference evidence="3 4" key="1">
    <citation type="journal article" date="2021" name="Comput. Struct. Biotechnol. J.">
        <title>De novo genome assembly of the potent medicinal plant Rehmannia glutinosa using nanopore technology.</title>
        <authorList>
            <person name="Ma L."/>
            <person name="Dong C."/>
            <person name="Song C."/>
            <person name="Wang X."/>
            <person name="Zheng X."/>
            <person name="Niu Y."/>
            <person name="Chen S."/>
            <person name="Feng W."/>
        </authorList>
    </citation>
    <scope>NUCLEOTIDE SEQUENCE [LARGE SCALE GENOMIC DNA]</scope>
    <source>
        <strain evidence="3">DH-2019</strain>
    </source>
</reference>
<evidence type="ECO:0000259" key="2">
    <source>
        <dbReference type="Pfam" id="PF14244"/>
    </source>
</evidence>
<dbReference type="PANTHER" id="PTHR37610">
    <property type="entry name" value="CCHC-TYPE DOMAIN-CONTAINING PROTEIN"/>
    <property type="match status" value="1"/>
</dbReference>
<gene>
    <name evidence="3" type="ORF">DH2020_007542</name>
</gene>
<dbReference type="Pfam" id="PF14244">
    <property type="entry name" value="Retrotran_gag_3"/>
    <property type="match status" value="1"/>
</dbReference>
<comment type="caution">
    <text evidence="3">The sequence shown here is derived from an EMBL/GenBank/DDBJ whole genome shotgun (WGS) entry which is preliminary data.</text>
</comment>
<evidence type="ECO:0000313" key="3">
    <source>
        <dbReference type="EMBL" id="KAK6115273.1"/>
    </source>
</evidence>
<dbReference type="Pfam" id="PF03732">
    <property type="entry name" value="Retrotrans_gag"/>
    <property type="match status" value="1"/>
</dbReference>
<feature type="domain" description="Retrotransposon Copia-like N-terminal" evidence="2">
    <location>
        <begin position="19"/>
        <end position="65"/>
    </location>
</feature>